<proteinExistence type="predicted"/>
<name>A0A8S5QQ31_9CAUD</name>
<evidence type="ECO:0000313" key="1">
    <source>
        <dbReference type="EMBL" id="DAE20913.1"/>
    </source>
</evidence>
<organism evidence="1">
    <name type="scientific">Siphoviridae sp. ctgBD49</name>
    <dbReference type="NCBI Taxonomy" id="2826420"/>
    <lineage>
        <taxon>Viruses</taxon>
        <taxon>Duplodnaviria</taxon>
        <taxon>Heunggongvirae</taxon>
        <taxon>Uroviricota</taxon>
        <taxon>Caudoviricetes</taxon>
    </lineage>
</organism>
<protein>
    <submittedName>
        <fullName evidence="1">Uncharacterized protein</fullName>
    </submittedName>
</protein>
<accession>A0A8S5QQ31</accession>
<dbReference type="EMBL" id="BK015703">
    <property type="protein sequence ID" value="DAE20913.1"/>
    <property type="molecule type" value="Genomic_DNA"/>
</dbReference>
<sequence>MANNIIGTVGIGAASVQPDWNQNDPKAKDYIKNRPGGYVDDVKLIFNEGADGKYAMDTTAIKYVSIDESFLEEGAAIAVTVNGENHKLTCRNYDNTYDEKTAAYGEYDSSGRIMRAMRITFLRGYGIYSGKYAIKKCIYADRSMPSVPLVIASDLFAPEAIKIPKEMLDVKTGNDLVEEISQTDAFKNAIFDYSESGIIQPIIHMADPNYVGVGDTVEMKINGSYSSTAPTLERTIKKNAAGDTSTEFSEFVLNNDESVILRSSTSGSTKKFKITVDDSGAISATEVT</sequence>
<reference evidence="1" key="1">
    <citation type="journal article" date="2021" name="Proc. Natl. Acad. Sci. U.S.A.">
        <title>A Catalog of Tens of Thousands of Viruses from Human Metagenomes Reveals Hidden Associations with Chronic Diseases.</title>
        <authorList>
            <person name="Tisza M.J."/>
            <person name="Buck C.B."/>
        </authorList>
    </citation>
    <scope>NUCLEOTIDE SEQUENCE</scope>
    <source>
        <strain evidence="1">CtgBD49</strain>
    </source>
</reference>